<feature type="compositionally biased region" description="Acidic residues" evidence="1">
    <location>
        <begin position="1"/>
        <end position="14"/>
    </location>
</feature>
<name>A0ABN8YH99_RANTA</name>
<gene>
    <name evidence="2" type="ORF">MRATA1EN1_LOCUS9886</name>
</gene>
<reference evidence="2" key="1">
    <citation type="submission" date="2023-04" db="EMBL/GenBank/DDBJ databases">
        <authorList>
            <consortium name="ELIXIR-Norway"/>
        </authorList>
    </citation>
    <scope>NUCLEOTIDE SEQUENCE [LARGE SCALE GENOMIC DNA]</scope>
</reference>
<accession>A0ABN8YH99</accession>
<organism evidence="2 3">
    <name type="scientific">Rangifer tarandus platyrhynchus</name>
    <name type="common">Svalbard reindeer</name>
    <dbReference type="NCBI Taxonomy" id="3082113"/>
    <lineage>
        <taxon>Eukaryota</taxon>
        <taxon>Metazoa</taxon>
        <taxon>Chordata</taxon>
        <taxon>Craniata</taxon>
        <taxon>Vertebrata</taxon>
        <taxon>Euteleostomi</taxon>
        <taxon>Mammalia</taxon>
        <taxon>Eutheria</taxon>
        <taxon>Laurasiatheria</taxon>
        <taxon>Artiodactyla</taxon>
        <taxon>Ruminantia</taxon>
        <taxon>Pecora</taxon>
        <taxon>Cervidae</taxon>
        <taxon>Odocoileinae</taxon>
        <taxon>Rangifer</taxon>
    </lineage>
</organism>
<dbReference type="EMBL" id="OX459938">
    <property type="protein sequence ID" value="CAI9160924.1"/>
    <property type="molecule type" value="Genomic_DNA"/>
</dbReference>
<feature type="region of interest" description="Disordered" evidence="1">
    <location>
        <begin position="52"/>
        <end position="264"/>
    </location>
</feature>
<keyword evidence="3" id="KW-1185">Reference proteome</keyword>
<proteinExistence type="predicted"/>
<feature type="compositionally biased region" description="Basic residues" evidence="1">
    <location>
        <begin position="98"/>
        <end position="109"/>
    </location>
</feature>
<feature type="region of interest" description="Disordered" evidence="1">
    <location>
        <begin position="1"/>
        <end position="39"/>
    </location>
</feature>
<protein>
    <submittedName>
        <fullName evidence="2">Uncharacterized protein</fullName>
    </submittedName>
</protein>
<feature type="compositionally biased region" description="Pro residues" evidence="1">
    <location>
        <begin position="196"/>
        <end position="206"/>
    </location>
</feature>
<sequence length="264" mass="28101">MPSEGEVEKDEEQEGSWAPSETQHLRGAQWDPTLQGPMQDTLDVSIRALHVTPSLQVSEEETEAERGKEHSQQDNCALHPGEGDKGLGGRSEPERAGRKARAARSHRAAKFLSATDGAARPPGPAFQTVRAGSDPHPPSARLHGGPRTGAGPSRPRSPLGPPPRTQSTEAPCSFSLPRGRPMGSRDSAQSQACLQPPSPTTQPTPPAALEARGLALDPDRREKRAQKWGLHPEARHGAAVRAWRRRGVPVGGSASPEALGASRH</sequence>
<evidence type="ECO:0000256" key="1">
    <source>
        <dbReference type="SAM" id="MobiDB-lite"/>
    </source>
</evidence>
<evidence type="ECO:0000313" key="3">
    <source>
        <dbReference type="Proteomes" id="UP001176941"/>
    </source>
</evidence>
<feature type="compositionally biased region" description="Basic and acidic residues" evidence="1">
    <location>
        <begin position="81"/>
        <end position="97"/>
    </location>
</feature>
<dbReference type="Proteomes" id="UP001176941">
    <property type="component" value="Chromosome 2"/>
</dbReference>
<evidence type="ECO:0000313" key="2">
    <source>
        <dbReference type="EMBL" id="CAI9160924.1"/>
    </source>
</evidence>